<keyword evidence="2 3" id="KW-0443">Lipid metabolism</keyword>
<evidence type="ECO:0000313" key="6">
    <source>
        <dbReference type="Proteomes" id="UP000826234"/>
    </source>
</evidence>
<dbReference type="SUPFAM" id="SSF52151">
    <property type="entry name" value="FabD/lysophospholipase-like"/>
    <property type="match status" value="1"/>
</dbReference>
<organism evidence="5 6">
    <name type="scientific">Phrynosoma platyrhinos</name>
    <name type="common">Desert horned lizard</name>
    <dbReference type="NCBI Taxonomy" id="52577"/>
    <lineage>
        <taxon>Eukaryota</taxon>
        <taxon>Metazoa</taxon>
        <taxon>Chordata</taxon>
        <taxon>Craniata</taxon>
        <taxon>Vertebrata</taxon>
        <taxon>Euteleostomi</taxon>
        <taxon>Lepidosauria</taxon>
        <taxon>Squamata</taxon>
        <taxon>Bifurcata</taxon>
        <taxon>Unidentata</taxon>
        <taxon>Episquamata</taxon>
        <taxon>Toxicofera</taxon>
        <taxon>Iguania</taxon>
        <taxon>Phrynosomatidae</taxon>
        <taxon>Phrynosomatinae</taxon>
        <taxon>Phrynosoma</taxon>
    </lineage>
</organism>
<evidence type="ECO:0000256" key="3">
    <source>
        <dbReference type="PROSITE-ProRule" id="PRU00555"/>
    </source>
</evidence>
<sequence length="639" mass="72552">MGNEETQQEENREWLCLDGDETEIVRLDWMILHFFLRKCGFAKLTDHKGKKGVKEMETNVAELGKTKVRISKSLSEGEKTAIASRKEVVKRGLDKLGIPCDLDKVPNIVVLGAGGAVRAMVALYGTLSELKKYNLLDCILYLGGVSGSTWCVSALYKDKDWTEKIEILEKRECENLVHGQWEFEKATKAVVEAIEDECYSLTDFWSYFLVHKMLNQLDESELSAHGESCENGKNPYPIYAAVEKDTYLTHNEGTWFEFTPHETGVPGLGAYVDSKYFGSSFENGELTKERKEKNICYLQGLWGSALGSEQELLNNIKGALQDFLKHGRSEDAPSADIDEDDQKLNKLFEGYQSILELKLSESSEGTEAEKQFEHLETILEGFSKSYELLRKIRQTWHTEDRGGKNEDYINLSQAMDMDFGGFTNDSYRIFHNVMRKTFLCLLNWTWGSTYNFLYHCSDVEFPELTNKPIVSLIDAGLTINTAYPSVLRPERQVKLIISFDYSAGDPFLTIKKASEYCKAYGIPFPEINEEELQDIDNPSDCYIFRGDQAPTVMHCPLFNKVNCPDIGNLKTALTEAYQDVLELQLLALDDKTTVVEDVFDRLGNILLSLDQFYDGPEQYHHISYEQSSCVLANTSYGGL</sequence>
<accession>A0ABQ7TAM7</accession>
<keyword evidence="3" id="KW-0442">Lipid degradation</keyword>
<dbReference type="SMART" id="SM00022">
    <property type="entry name" value="PLAc"/>
    <property type="match status" value="1"/>
</dbReference>
<feature type="domain" description="PLA2c" evidence="4">
    <location>
        <begin position="60"/>
        <end position="639"/>
    </location>
</feature>
<name>A0ABQ7TAM7_PHRPL</name>
<keyword evidence="1 3" id="KW-0378">Hydrolase</keyword>
<evidence type="ECO:0000313" key="5">
    <source>
        <dbReference type="EMBL" id="KAH0626653.1"/>
    </source>
</evidence>
<dbReference type="InterPro" id="IPR002642">
    <property type="entry name" value="LysoPLipase_cat_dom"/>
</dbReference>
<dbReference type="EMBL" id="JAIPUX010000521">
    <property type="protein sequence ID" value="KAH0626653.1"/>
    <property type="molecule type" value="Genomic_DNA"/>
</dbReference>
<evidence type="ECO:0000256" key="2">
    <source>
        <dbReference type="ARBA" id="ARBA00023098"/>
    </source>
</evidence>
<dbReference type="PROSITE" id="PS51210">
    <property type="entry name" value="PLA2C"/>
    <property type="match status" value="1"/>
</dbReference>
<evidence type="ECO:0000256" key="1">
    <source>
        <dbReference type="ARBA" id="ARBA00022801"/>
    </source>
</evidence>
<protein>
    <recommendedName>
        <fullName evidence="4">PLA2c domain-containing protein</fullName>
    </recommendedName>
</protein>
<dbReference type="InterPro" id="IPR016035">
    <property type="entry name" value="Acyl_Trfase/lysoPLipase"/>
</dbReference>
<reference evidence="5 6" key="1">
    <citation type="journal article" date="2022" name="Gigascience">
        <title>A chromosome-level genome assembly and annotation of the desert horned lizard, Phrynosoma platyrhinos, provides insight into chromosomal rearrangements among reptiles.</title>
        <authorList>
            <person name="Koochekian N."/>
            <person name="Ascanio A."/>
            <person name="Farleigh K."/>
            <person name="Card D.C."/>
            <person name="Schield D.R."/>
            <person name="Castoe T.A."/>
            <person name="Jezkova T."/>
        </authorList>
    </citation>
    <scope>NUCLEOTIDE SEQUENCE [LARGE SCALE GENOMIC DNA]</scope>
    <source>
        <strain evidence="5">NK-2021</strain>
    </source>
</reference>
<dbReference type="Pfam" id="PF01735">
    <property type="entry name" value="PLA2_B"/>
    <property type="match status" value="1"/>
</dbReference>
<keyword evidence="6" id="KW-1185">Reference proteome</keyword>
<dbReference type="Gene3D" id="3.40.1090.10">
    <property type="entry name" value="Cytosolic phospholipase A2 catalytic domain"/>
    <property type="match status" value="1"/>
</dbReference>
<proteinExistence type="predicted"/>
<evidence type="ECO:0000259" key="4">
    <source>
        <dbReference type="PROSITE" id="PS51210"/>
    </source>
</evidence>
<dbReference type="PANTHER" id="PTHR10728:SF39">
    <property type="entry name" value="CYTOSOLIC PHOSPHOLIPASE A2 GAMMA"/>
    <property type="match status" value="1"/>
</dbReference>
<comment type="caution">
    <text evidence="5">The sequence shown here is derived from an EMBL/GenBank/DDBJ whole genome shotgun (WGS) entry which is preliminary data.</text>
</comment>
<gene>
    <name evidence="5" type="ORF">JD844_001744</name>
</gene>
<dbReference type="Proteomes" id="UP000826234">
    <property type="component" value="Unassembled WGS sequence"/>
</dbReference>
<dbReference type="PANTHER" id="PTHR10728">
    <property type="entry name" value="CYTOSOLIC PHOSPHOLIPASE A2"/>
    <property type="match status" value="1"/>
</dbReference>